<dbReference type="Pfam" id="PF26639">
    <property type="entry name" value="Het-6_barrel"/>
    <property type="match status" value="1"/>
</dbReference>
<protein>
    <recommendedName>
        <fullName evidence="1">Heterokaryon incompatibility domain-containing protein</fullName>
    </recommendedName>
</protein>
<evidence type="ECO:0000313" key="2">
    <source>
        <dbReference type="EMBL" id="EME89157.1"/>
    </source>
</evidence>
<dbReference type="GeneID" id="19342429"/>
<proteinExistence type="predicted"/>
<dbReference type="Pfam" id="PF06985">
    <property type="entry name" value="HET"/>
    <property type="match status" value="1"/>
</dbReference>
<dbReference type="InterPro" id="IPR010730">
    <property type="entry name" value="HET"/>
</dbReference>
<dbReference type="InterPro" id="IPR052895">
    <property type="entry name" value="HetReg/Transcr_Mod"/>
</dbReference>
<dbReference type="OrthoDB" id="5303367at2759"/>
<gene>
    <name evidence="2" type="ORF">MYCFIDRAFT_86238</name>
</gene>
<dbReference type="HOGENOM" id="CLU_004184_7_4_1"/>
<keyword evidence="3" id="KW-1185">Reference proteome</keyword>
<dbReference type="PANTHER" id="PTHR24148">
    <property type="entry name" value="ANKYRIN REPEAT DOMAIN-CONTAINING PROTEIN 39 HOMOLOG-RELATED"/>
    <property type="match status" value="1"/>
</dbReference>
<accession>N1QCD2</accession>
<reference evidence="2 3" key="1">
    <citation type="journal article" date="2012" name="PLoS Pathog.">
        <title>Diverse lifestyles and strategies of plant pathogenesis encoded in the genomes of eighteen Dothideomycetes fungi.</title>
        <authorList>
            <person name="Ohm R.A."/>
            <person name="Feau N."/>
            <person name="Henrissat B."/>
            <person name="Schoch C.L."/>
            <person name="Horwitz B.A."/>
            <person name="Barry K.W."/>
            <person name="Condon B.J."/>
            <person name="Copeland A.C."/>
            <person name="Dhillon B."/>
            <person name="Glaser F."/>
            <person name="Hesse C.N."/>
            <person name="Kosti I."/>
            <person name="LaButti K."/>
            <person name="Lindquist E.A."/>
            <person name="Lucas S."/>
            <person name="Salamov A.A."/>
            <person name="Bradshaw R.E."/>
            <person name="Ciuffetti L."/>
            <person name="Hamelin R.C."/>
            <person name="Kema G.H.J."/>
            <person name="Lawrence C."/>
            <person name="Scott J.A."/>
            <person name="Spatafora J.W."/>
            <person name="Turgeon B.G."/>
            <person name="de Wit P.J.G.M."/>
            <person name="Zhong S."/>
            <person name="Goodwin S.B."/>
            <person name="Grigoriev I.V."/>
        </authorList>
    </citation>
    <scope>NUCLEOTIDE SEQUENCE [LARGE SCALE GENOMIC DNA]</scope>
    <source>
        <strain evidence="2 3">CIRAD86</strain>
    </source>
</reference>
<dbReference type="KEGG" id="pfj:MYCFIDRAFT_86238"/>
<organism evidence="2 3">
    <name type="scientific">Pseudocercospora fijiensis (strain CIRAD86)</name>
    <name type="common">Black leaf streak disease fungus</name>
    <name type="synonym">Mycosphaerella fijiensis</name>
    <dbReference type="NCBI Taxonomy" id="383855"/>
    <lineage>
        <taxon>Eukaryota</taxon>
        <taxon>Fungi</taxon>
        <taxon>Dikarya</taxon>
        <taxon>Ascomycota</taxon>
        <taxon>Pezizomycotina</taxon>
        <taxon>Dothideomycetes</taxon>
        <taxon>Dothideomycetidae</taxon>
        <taxon>Mycosphaerellales</taxon>
        <taxon>Mycosphaerellaceae</taxon>
        <taxon>Pseudocercospora</taxon>
    </lineage>
</organism>
<dbReference type="VEuPathDB" id="FungiDB:MYCFIDRAFT_86238"/>
<evidence type="ECO:0000259" key="1">
    <source>
        <dbReference type="Pfam" id="PF06985"/>
    </source>
</evidence>
<dbReference type="PANTHER" id="PTHR24148:SF64">
    <property type="entry name" value="HETEROKARYON INCOMPATIBILITY DOMAIN-CONTAINING PROTEIN"/>
    <property type="match status" value="1"/>
</dbReference>
<name>N1QCD2_PSEFD</name>
<dbReference type="EMBL" id="KB446555">
    <property type="protein sequence ID" value="EME89157.1"/>
    <property type="molecule type" value="Genomic_DNA"/>
</dbReference>
<feature type="domain" description="Heterokaryon incompatibility" evidence="1">
    <location>
        <begin position="194"/>
        <end position="357"/>
    </location>
</feature>
<dbReference type="AlphaFoldDB" id="N1QCD2"/>
<sequence>MAQARCHKYWPESLGAGLGTPVATPAHATFIELHFLPLRQHISPPNSSRKKGRKFARRMNRLRQSFGRLFSADNRPARSSSASSNELPEYTYKALRANEIRLIYLLPGNYYDVVRFQIEHVPLVITEDWDPPKSHTNKDVHAALREGFQCHRGPFKSPEGRWWYTALEQDEEVIKYCEPQDHEISHFVGTEPAFEALSYAWGDKSRRQTAEVFHATPTGLTRYRLEITANLDTALRHLRHYSESRTLWVDGICIDQGNIEERSRQVLRMRHIYALAWRVISWLGLSTENSNLALGTLQYLGQQVESSEDGWIYRSTEAQEPHWWDRSKALPYSQLQWTAIEDLFSRSWFRRLWVLQEIGLANQSAMLYCGVDSISWYCLRRAIVALDGRPGVPASVKESVYMKRIIAYGKLGWFLREVVALSRRHTCSDPQDKVYGVSSFLGPKLLEQMRPDYGLSLLEIFTDISVKYMQLTGRLDLLTLISSLDKIERPSWVTDWRSFPTGASTPGYYYLAAGMSCAYIKHTPPNILDVVGRIIMTVESVSNKAGSDDESIVATLRQIRPDNLSEGTYVTGEPMWDAWLRSLTRDLSQERHPERINRPTLAQLKDLARPLLENTQTPDDEESLKLLVKDAKLKGTITRTKFFTTDTGHIGFGPIDMQAGDQICLLLGFFTPLLIRKTEGGDRQFRVLDWAFVHGVMDGEALLGPLPEGWTVHYRQKEGRWSARFVDAAGNEYLDDPRLGPLPRVWRRSEIQITADDPIHVDYFENSETGEIINYDPRMSADAFKQRATKLETIRLV</sequence>
<dbReference type="STRING" id="383855.N1QCD2"/>
<dbReference type="Proteomes" id="UP000016932">
    <property type="component" value="Unassembled WGS sequence"/>
</dbReference>
<dbReference type="eggNOG" id="ENOG502SHD2">
    <property type="taxonomic scope" value="Eukaryota"/>
</dbReference>
<evidence type="ECO:0000313" key="3">
    <source>
        <dbReference type="Proteomes" id="UP000016932"/>
    </source>
</evidence>
<dbReference type="RefSeq" id="XP_007920663.1">
    <property type="nucleotide sequence ID" value="XM_007922472.1"/>
</dbReference>